<name>A0AAD7G666_MYCRO</name>
<proteinExistence type="predicted"/>
<dbReference type="AlphaFoldDB" id="A0AAD7G666"/>
<feature type="region of interest" description="Disordered" evidence="1">
    <location>
        <begin position="122"/>
        <end position="188"/>
    </location>
</feature>
<feature type="transmembrane region" description="Helical" evidence="2">
    <location>
        <begin position="91"/>
        <end position="113"/>
    </location>
</feature>
<organism evidence="3 4">
    <name type="scientific">Mycena rosella</name>
    <name type="common">Pink bonnet</name>
    <name type="synonym">Agaricus rosellus</name>
    <dbReference type="NCBI Taxonomy" id="1033263"/>
    <lineage>
        <taxon>Eukaryota</taxon>
        <taxon>Fungi</taxon>
        <taxon>Dikarya</taxon>
        <taxon>Basidiomycota</taxon>
        <taxon>Agaricomycotina</taxon>
        <taxon>Agaricomycetes</taxon>
        <taxon>Agaricomycetidae</taxon>
        <taxon>Agaricales</taxon>
        <taxon>Marasmiineae</taxon>
        <taxon>Mycenaceae</taxon>
        <taxon>Mycena</taxon>
    </lineage>
</organism>
<evidence type="ECO:0000256" key="1">
    <source>
        <dbReference type="SAM" id="MobiDB-lite"/>
    </source>
</evidence>
<dbReference type="Proteomes" id="UP001221757">
    <property type="component" value="Unassembled WGS sequence"/>
</dbReference>
<comment type="caution">
    <text evidence="3">The sequence shown here is derived from an EMBL/GenBank/DDBJ whole genome shotgun (WGS) entry which is preliminary data.</text>
</comment>
<sequence length="188" mass="20652">MPSRTVRESLAGISAQRCESDPPMMRTNNQNLGSAEIQSINADELPPQHPPFMPPSVPALCHPFLLVTLLFHLARSAQAHRDSRHQLIRRIVAGSIVGGGLLFLLVGYLIFLWRRKRAARPRAHAHPTRIYHTTPLPGFHGVTPLHGKRHPAQPPAYTPGDSTSTTPQPVAPQPQTEPQIPSSPQPNT</sequence>
<evidence type="ECO:0000256" key="2">
    <source>
        <dbReference type="SAM" id="Phobius"/>
    </source>
</evidence>
<dbReference type="EMBL" id="JARKIE010000266">
    <property type="protein sequence ID" value="KAJ7659881.1"/>
    <property type="molecule type" value="Genomic_DNA"/>
</dbReference>
<keyword evidence="2" id="KW-0812">Transmembrane</keyword>
<evidence type="ECO:0000313" key="4">
    <source>
        <dbReference type="Proteomes" id="UP001221757"/>
    </source>
</evidence>
<keyword evidence="2" id="KW-0472">Membrane</keyword>
<keyword evidence="4" id="KW-1185">Reference proteome</keyword>
<feature type="compositionally biased region" description="Low complexity" evidence="1">
    <location>
        <begin position="163"/>
        <end position="179"/>
    </location>
</feature>
<keyword evidence="2" id="KW-1133">Transmembrane helix</keyword>
<reference evidence="3" key="1">
    <citation type="submission" date="2023-03" db="EMBL/GenBank/DDBJ databases">
        <title>Massive genome expansion in bonnet fungi (Mycena s.s.) driven by repeated elements and novel gene families across ecological guilds.</title>
        <authorList>
            <consortium name="Lawrence Berkeley National Laboratory"/>
            <person name="Harder C.B."/>
            <person name="Miyauchi S."/>
            <person name="Viragh M."/>
            <person name="Kuo A."/>
            <person name="Thoen E."/>
            <person name="Andreopoulos B."/>
            <person name="Lu D."/>
            <person name="Skrede I."/>
            <person name="Drula E."/>
            <person name="Henrissat B."/>
            <person name="Morin E."/>
            <person name="Kohler A."/>
            <person name="Barry K."/>
            <person name="LaButti K."/>
            <person name="Morin E."/>
            <person name="Salamov A."/>
            <person name="Lipzen A."/>
            <person name="Mereny Z."/>
            <person name="Hegedus B."/>
            <person name="Baldrian P."/>
            <person name="Stursova M."/>
            <person name="Weitz H."/>
            <person name="Taylor A."/>
            <person name="Grigoriev I.V."/>
            <person name="Nagy L.G."/>
            <person name="Martin F."/>
            <person name="Kauserud H."/>
        </authorList>
    </citation>
    <scope>NUCLEOTIDE SEQUENCE</scope>
    <source>
        <strain evidence="3">CBHHK067</strain>
    </source>
</reference>
<protein>
    <submittedName>
        <fullName evidence="3">Uncharacterized protein</fullName>
    </submittedName>
</protein>
<accession>A0AAD7G666</accession>
<gene>
    <name evidence="3" type="ORF">B0H17DRAFT_1212777</name>
</gene>
<evidence type="ECO:0000313" key="3">
    <source>
        <dbReference type="EMBL" id="KAJ7659881.1"/>
    </source>
</evidence>